<dbReference type="SUPFAM" id="SSF52540">
    <property type="entry name" value="P-loop containing nucleoside triphosphate hydrolases"/>
    <property type="match status" value="1"/>
</dbReference>
<evidence type="ECO:0000259" key="3">
    <source>
        <dbReference type="Pfam" id="PF00685"/>
    </source>
</evidence>
<organism evidence="4">
    <name type="scientific">Ranid herpesvirus 3</name>
    <dbReference type="NCBI Taxonomy" id="1987509"/>
    <lineage>
        <taxon>Viruses</taxon>
        <taxon>Duplodnaviria</taxon>
        <taxon>Heunggongvirae</taxon>
        <taxon>Peploviricota</taxon>
        <taxon>Herviviricetes</taxon>
        <taxon>Herpesvirales</taxon>
        <taxon>Alloherpesviridae</taxon>
        <taxon>Batravirus</taxon>
        <taxon>Batravirus ranidallo3</taxon>
    </lineage>
</organism>
<dbReference type="EMBL" id="KX832224">
    <property type="protein sequence ID" value="ARR28858.1"/>
    <property type="molecule type" value="Genomic_DNA"/>
</dbReference>
<dbReference type="Proteomes" id="UP000203507">
    <property type="component" value="Segment"/>
</dbReference>
<accession>A0A1X9T579</accession>
<evidence type="ECO:0000313" key="4">
    <source>
        <dbReference type="EMBL" id="ARR28858.1"/>
    </source>
</evidence>
<dbReference type="RefSeq" id="YP_009362367.1">
    <property type="nucleotide sequence ID" value="NC_034618.1"/>
</dbReference>
<feature type="domain" description="Sulfotransferase" evidence="3">
    <location>
        <begin position="34"/>
        <end position="164"/>
    </location>
</feature>
<keyword evidence="2" id="KW-0808">Transferase</keyword>
<evidence type="ECO:0000256" key="2">
    <source>
        <dbReference type="ARBA" id="ARBA00022679"/>
    </source>
</evidence>
<dbReference type="InterPro" id="IPR000863">
    <property type="entry name" value="Sulfotransferase_dom"/>
</dbReference>
<keyword evidence="5" id="KW-1185">Reference proteome</keyword>
<dbReference type="KEGG" id="vg:32878192"/>
<dbReference type="PANTHER" id="PTHR11783">
    <property type="entry name" value="SULFOTRANSFERASE SULT"/>
    <property type="match status" value="1"/>
</dbReference>
<dbReference type="Gene3D" id="3.40.50.300">
    <property type="entry name" value="P-loop containing nucleotide triphosphate hydrolases"/>
    <property type="match status" value="1"/>
</dbReference>
<reference evidence="4" key="1">
    <citation type="journal article" date="2017" name="Vet. Pathol.">
        <title>Ranid Herpesvirus 3 and Proliferative Dermatitis in Free-Ranging Wild Common Frogs (Rana Temporaria).</title>
        <authorList>
            <person name="Origgi F.C."/>
            <person name="Schmidt B.R."/>
            <person name="Lohmann P."/>
            <person name="Otten P."/>
            <person name="Akdesir E."/>
            <person name="Gaschen V."/>
            <person name="Aguilar-Bultet L."/>
            <person name="Wahli T."/>
            <person name="Sattler U."/>
            <person name="Stoffel M.H."/>
        </authorList>
    </citation>
    <scope>NUCLEOTIDE SEQUENCE [LARGE SCALE GENOMIC DNA]</scope>
    <source>
        <strain evidence="4">FO1_2015</strain>
    </source>
</reference>
<comment type="similarity">
    <text evidence="1">Belongs to the sulfotransferase 1 family.</text>
</comment>
<dbReference type="GO" id="GO:0008146">
    <property type="term" value="F:sulfotransferase activity"/>
    <property type="evidence" value="ECO:0007669"/>
    <property type="project" value="InterPro"/>
</dbReference>
<name>A0A1X9T579_9VIRU</name>
<protein>
    <recommendedName>
        <fullName evidence="3">Sulfotransferase domain-containing protein</fullName>
    </recommendedName>
</protein>
<dbReference type="InterPro" id="IPR027417">
    <property type="entry name" value="P-loop_NTPase"/>
</dbReference>
<proteinExistence type="inferred from homology"/>
<dbReference type="Pfam" id="PF00685">
    <property type="entry name" value="Sulfotransfer_1"/>
    <property type="match status" value="1"/>
</dbReference>
<dbReference type="GeneID" id="32878192"/>
<sequence>MTEGTIWYEGVAFPKHYHTTYSIKSATEFVFRNSDIVIASYPRSAAKWVATVIAAFLYPSSKLRWLQAPFLEYVYFDHEMNNQREVPRRIIMTHMLPTRLKKAILKSKCVIFYVQRKADEVFLSYYNCHLNTSYLPSLSFTEFERRFFSGELCYGHYYTHRFEWGLAMKEFNGHGRMISPKTIHQIVEVMGGDELALDEALRTYPFANHTVGTINSLNPEILKRLYDCEVSLVTEQFRELCINCSDDIITPYQRSILCRNARELSIRLAKYASQLEHLLITRSVLSSEQCLAARFNAKPINRVFVLLEALKNCKGENVIKGAEECIKCLIPEVVQEMKVLENPGCKRIYK</sequence>
<evidence type="ECO:0000256" key="1">
    <source>
        <dbReference type="ARBA" id="ARBA00005771"/>
    </source>
</evidence>
<evidence type="ECO:0000313" key="5">
    <source>
        <dbReference type="Proteomes" id="UP000203507"/>
    </source>
</evidence>